<protein>
    <submittedName>
        <fullName evidence="3">Alpha-1,2-fucosyltransferase</fullName>
    </submittedName>
</protein>
<keyword evidence="1" id="KW-0328">Glycosyltransferase</keyword>
<dbReference type="GO" id="GO:0008107">
    <property type="term" value="F:galactoside 2-alpha-L-fucosyltransferase activity"/>
    <property type="evidence" value="ECO:0007669"/>
    <property type="project" value="InterPro"/>
</dbReference>
<dbReference type="AlphaFoldDB" id="A0A939EQB2"/>
<evidence type="ECO:0000313" key="4">
    <source>
        <dbReference type="Proteomes" id="UP000664779"/>
    </source>
</evidence>
<dbReference type="InterPro" id="IPR002516">
    <property type="entry name" value="Glyco_trans_11"/>
</dbReference>
<dbReference type="GO" id="GO:0005975">
    <property type="term" value="P:carbohydrate metabolic process"/>
    <property type="evidence" value="ECO:0007669"/>
    <property type="project" value="InterPro"/>
</dbReference>
<evidence type="ECO:0000256" key="1">
    <source>
        <dbReference type="ARBA" id="ARBA00022676"/>
    </source>
</evidence>
<gene>
    <name evidence="3" type="ORF">J0X15_14190</name>
</gene>
<keyword evidence="4" id="KW-1185">Reference proteome</keyword>
<evidence type="ECO:0000256" key="2">
    <source>
        <dbReference type="ARBA" id="ARBA00022679"/>
    </source>
</evidence>
<evidence type="ECO:0000313" key="3">
    <source>
        <dbReference type="EMBL" id="MBO0346380.1"/>
    </source>
</evidence>
<dbReference type="RefSeq" id="WP_206942047.1">
    <property type="nucleotide sequence ID" value="NZ_JAFLNF010000006.1"/>
</dbReference>
<comment type="caution">
    <text evidence="3">The sequence shown here is derived from an EMBL/GenBank/DDBJ whole genome shotgun (WGS) entry which is preliminary data.</text>
</comment>
<dbReference type="CDD" id="cd11301">
    <property type="entry name" value="Fut1_Fut2_like"/>
    <property type="match status" value="1"/>
</dbReference>
<organism evidence="3 4">
    <name type="scientific">Roseibium limicola</name>
    <dbReference type="NCBI Taxonomy" id="2816037"/>
    <lineage>
        <taxon>Bacteria</taxon>
        <taxon>Pseudomonadati</taxon>
        <taxon>Pseudomonadota</taxon>
        <taxon>Alphaproteobacteria</taxon>
        <taxon>Hyphomicrobiales</taxon>
        <taxon>Stappiaceae</taxon>
        <taxon>Roseibium</taxon>
    </lineage>
</organism>
<dbReference type="PANTHER" id="PTHR11927">
    <property type="entry name" value="GALACTOSIDE 2-L-FUCOSYLTRANSFERASE"/>
    <property type="match status" value="1"/>
</dbReference>
<keyword evidence="2" id="KW-0808">Transferase</keyword>
<dbReference type="PANTHER" id="PTHR11927:SF9">
    <property type="entry name" value="L-FUCOSYLTRANSFERASE"/>
    <property type="match status" value="1"/>
</dbReference>
<proteinExistence type="predicted"/>
<dbReference type="Pfam" id="PF01531">
    <property type="entry name" value="Glyco_transf_11"/>
    <property type="match status" value="1"/>
</dbReference>
<dbReference type="EMBL" id="JAFLNF010000006">
    <property type="protein sequence ID" value="MBO0346380.1"/>
    <property type="molecule type" value="Genomic_DNA"/>
</dbReference>
<name>A0A939EQB2_9HYPH</name>
<reference evidence="3" key="1">
    <citation type="submission" date="2021-03" db="EMBL/GenBank/DDBJ databases">
        <title>Roseibium sp. CAU 1637 isolated from Incheon.</title>
        <authorList>
            <person name="Kim W."/>
        </authorList>
    </citation>
    <scope>NUCLEOTIDE SEQUENCE</scope>
    <source>
        <strain evidence="3">CAU 1637</strain>
    </source>
</reference>
<dbReference type="Gene3D" id="3.40.50.11350">
    <property type="match status" value="1"/>
</dbReference>
<sequence length="300" mass="34092">MTDQTVASPNLRKAIIVKLQGGLGNQIFQYMAGRALSDLRAAPLYCLVDEGNVHASQLELVGLTPAYVSLPDYMIRRGRKRRDSLPMDFVRSTLKLWPVTPVREPHFHYWDGLFDQQAGCLLTGYWQSHKYLEKLTCPVNELIDINGILQTVAPEAQALVEEGNTVCVHIRRGDYLKEPSALAVHGIIGPEYYERARTLMDAAQAPTRYLVFSDDTALAREALGHWPNTTFMDRRRQEQDLALMSRCRHHIIANSSFSWWGAALASHTSQTVVAPRYWFTPQALRKNYVLDLIPDDWVLL</sequence>
<accession>A0A939EQB2</accession>
<dbReference type="Proteomes" id="UP000664779">
    <property type="component" value="Unassembled WGS sequence"/>
</dbReference>
<dbReference type="GO" id="GO:0016020">
    <property type="term" value="C:membrane"/>
    <property type="evidence" value="ECO:0007669"/>
    <property type="project" value="InterPro"/>
</dbReference>